<dbReference type="InterPro" id="IPR050493">
    <property type="entry name" value="FAD-dep_Monooxygenase_BioMet"/>
</dbReference>
<name>A0A0D6PI86_9PROT</name>
<organism evidence="7 8">
    <name type="scientific">Acidocella aminolytica 101 = DSM 11237</name>
    <dbReference type="NCBI Taxonomy" id="1120923"/>
    <lineage>
        <taxon>Bacteria</taxon>
        <taxon>Pseudomonadati</taxon>
        <taxon>Pseudomonadota</taxon>
        <taxon>Alphaproteobacteria</taxon>
        <taxon>Acetobacterales</taxon>
        <taxon>Acidocellaceae</taxon>
        <taxon>Acidocella</taxon>
    </lineage>
</organism>
<dbReference type="SUPFAM" id="SSF51905">
    <property type="entry name" value="FAD/NAD(P)-binding domain"/>
    <property type="match status" value="1"/>
</dbReference>
<dbReference type="STRING" id="1120923.SAMN02746095_00027"/>
<dbReference type="GO" id="GO:0004497">
    <property type="term" value="F:monooxygenase activity"/>
    <property type="evidence" value="ECO:0007669"/>
    <property type="project" value="UniProtKB-KW"/>
</dbReference>
<accession>A0A0D6PI86</accession>
<keyword evidence="5" id="KW-0503">Monooxygenase</keyword>
<gene>
    <name evidence="7" type="ORF">Aam_051_003</name>
</gene>
<evidence type="ECO:0000256" key="4">
    <source>
        <dbReference type="ARBA" id="ARBA00023002"/>
    </source>
</evidence>
<keyword evidence="3" id="KW-0274">FAD</keyword>
<evidence type="ECO:0000256" key="1">
    <source>
        <dbReference type="ARBA" id="ARBA00001974"/>
    </source>
</evidence>
<evidence type="ECO:0000256" key="2">
    <source>
        <dbReference type="ARBA" id="ARBA00022630"/>
    </source>
</evidence>
<dbReference type="PANTHER" id="PTHR13789">
    <property type="entry name" value="MONOOXYGENASE"/>
    <property type="match status" value="1"/>
</dbReference>
<dbReference type="InterPro" id="IPR002938">
    <property type="entry name" value="FAD-bd"/>
</dbReference>
<dbReference type="AlphaFoldDB" id="A0A0D6PI86"/>
<keyword evidence="8" id="KW-1185">Reference proteome</keyword>
<evidence type="ECO:0000313" key="7">
    <source>
        <dbReference type="EMBL" id="GAN80539.1"/>
    </source>
</evidence>
<dbReference type="PANTHER" id="PTHR13789:SF318">
    <property type="entry name" value="GERANYLGERANYL DIPHOSPHATE REDUCTASE"/>
    <property type="match status" value="1"/>
</dbReference>
<protein>
    <submittedName>
        <fullName evidence="7">Salicylate hydroxylase</fullName>
    </submittedName>
</protein>
<comment type="cofactor">
    <cofactor evidence="1">
        <name>FAD</name>
        <dbReference type="ChEBI" id="CHEBI:57692"/>
    </cofactor>
</comment>
<proteinExistence type="predicted"/>
<sequence>MKSPFLVAGAGIGGLAAALALARKGIPVDVIEQAAEIKEVGAGIQFGPNGFRMMDRLGLRDAVNHLAVFPDDLILMDGVSAEEITRIHVGQAFRDKFGYPYALIHRADLHSVLLKAAEESGLVRVHAGQSLERFEDDGERVIVATREGQRYEGQALIGADGLWSKVRQAVIGDGKPRVSGHIAYRAVLPIEKVPEQYRKNAMILWAGPKNHLVQYPLRGGELFNLVAVFHSDRYDEGWDAEGEREELFKRFANNCETVKTLLGKIDTWRMWVLCDRDPIEKWSDGRVTLLGDAAHPMLQYLAQGACMAIEDGVILADMVMSSGGDLPSAFNNYQEARHLRAGRCQVTARLYGEFYHADGVKAKLRTQMLSGRTAEQAYESVSWLYDGP</sequence>
<comment type="caution">
    <text evidence="7">The sequence shown here is derived from an EMBL/GenBank/DDBJ whole genome shotgun (WGS) entry which is preliminary data.</text>
</comment>
<keyword evidence="2" id="KW-0285">Flavoprotein</keyword>
<dbReference type="EMBL" id="BANC01000050">
    <property type="protein sequence ID" value="GAN80539.1"/>
    <property type="molecule type" value="Genomic_DNA"/>
</dbReference>
<feature type="domain" description="FAD-binding" evidence="6">
    <location>
        <begin position="5"/>
        <end position="341"/>
    </location>
</feature>
<evidence type="ECO:0000259" key="6">
    <source>
        <dbReference type="Pfam" id="PF01494"/>
    </source>
</evidence>
<keyword evidence="4" id="KW-0560">Oxidoreductase</keyword>
<dbReference type="Gene3D" id="3.50.50.60">
    <property type="entry name" value="FAD/NAD(P)-binding domain"/>
    <property type="match status" value="1"/>
</dbReference>
<reference evidence="7 8" key="1">
    <citation type="submission" date="2012-11" db="EMBL/GenBank/DDBJ databases">
        <title>Whole genome sequence of Acidocella aminolytica 101 = DSM 11237.</title>
        <authorList>
            <person name="Azuma Y."/>
            <person name="Higashiura N."/>
            <person name="Hirakawa H."/>
            <person name="Matsushita K."/>
        </authorList>
    </citation>
    <scope>NUCLEOTIDE SEQUENCE [LARGE SCALE GENOMIC DNA]</scope>
    <source>
        <strain evidence="8">101 / DSM 11237</strain>
    </source>
</reference>
<dbReference type="NCBIfam" id="NF006021">
    <property type="entry name" value="PRK08163.1"/>
    <property type="match status" value="1"/>
</dbReference>
<dbReference type="PRINTS" id="PR00420">
    <property type="entry name" value="RNGMNOXGNASE"/>
</dbReference>
<dbReference type="InterPro" id="IPR036188">
    <property type="entry name" value="FAD/NAD-bd_sf"/>
</dbReference>
<evidence type="ECO:0000313" key="8">
    <source>
        <dbReference type="Proteomes" id="UP000032668"/>
    </source>
</evidence>
<dbReference type="Proteomes" id="UP000032668">
    <property type="component" value="Unassembled WGS sequence"/>
</dbReference>
<dbReference type="GO" id="GO:0071949">
    <property type="term" value="F:FAD binding"/>
    <property type="evidence" value="ECO:0007669"/>
    <property type="project" value="InterPro"/>
</dbReference>
<evidence type="ECO:0000256" key="5">
    <source>
        <dbReference type="ARBA" id="ARBA00023033"/>
    </source>
</evidence>
<evidence type="ECO:0000256" key="3">
    <source>
        <dbReference type="ARBA" id="ARBA00022827"/>
    </source>
</evidence>
<dbReference type="SUPFAM" id="SSF54373">
    <property type="entry name" value="FAD-linked reductases, C-terminal domain"/>
    <property type="match status" value="1"/>
</dbReference>
<dbReference type="Pfam" id="PF01494">
    <property type="entry name" value="FAD_binding_3"/>
    <property type="match status" value="1"/>
</dbReference>